<feature type="region of interest" description="Disordered" evidence="1">
    <location>
        <begin position="1"/>
        <end position="123"/>
    </location>
</feature>
<feature type="compositionally biased region" description="Basic and acidic residues" evidence="1">
    <location>
        <begin position="78"/>
        <end position="92"/>
    </location>
</feature>
<gene>
    <name evidence="2" type="ORF">NDU88_005833</name>
</gene>
<evidence type="ECO:0000313" key="3">
    <source>
        <dbReference type="Proteomes" id="UP001066276"/>
    </source>
</evidence>
<protein>
    <submittedName>
        <fullName evidence="2">Uncharacterized protein</fullName>
    </submittedName>
</protein>
<feature type="compositionally biased region" description="Basic and acidic residues" evidence="1">
    <location>
        <begin position="10"/>
        <end position="27"/>
    </location>
</feature>
<dbReference type="AlphaFoldDB" id="A0AAV7MI41"/>
<dbReference type="Proteomes" id="UP001066276">
    <property type="component" value="Chromosome 10"/>
</dbReference>
<proteinExistence type="predicted"/>
<dbReference type="EMBL" id="JANPWB010000014">
    <property type="protein sequence ID" value="KAJ1100753.1"/>
    <property type="molecule type" value="Genomic_DNA"/>
</dbReference>
<comment type="caution">
    <text evidence="2">The sequence shown here is derived from an EMBL/GenBank/DDBJ whole genome shotgun (WGS) entry which is preliminary data.</text>
</comment>
<reference evidence="2" key="1">
    <citation type="journal article" date="2022" name="bioRxiv">
        <title>Sequencing and chromosome-scale assembly of the giantPleurodeles waltlgenome.</title>
        <authorList>
            <person name="Brown T."/>
            <person name="Elewa A."/>
            <person name="Iarovenko S."/>
            <person name="Subramanian E."/>
            <person name="Araus A.J."/>
            <person name="Petzold A."/>
            <person name="Susuki M."/>
            <person name="Suzuki K.-i.T."/>
            <person name="Hayashi T."/>
            <person name="Toyoda A."/>
            <person name="Oliveira C."/>
            <person name="Osipova E."/>
            <person name="Leigh N.D."/>
            <person name="Simon A."/>
            <person name="Yun M.H."/>
        </authorList>
    </citation>
    <scope>NUCLEOTIDE SEQUENCE</scope>
    <source>
        <strain evidence="2">20211129_DDA</strain>
        <tissue evidence="2">Liver</tissue>
    </source>
</reference>
<evidence type="ECO:0000256" key="1">
    <source>
        <dbReference type="SAM" id="MobiDB-lite"/>
    </source>
</evidence>
<sequence>MDDSALDLRLGSRREVQAVPSCREEKTATASSDPEEHEATPNPLALPGTEGQGKPMRAFLGREKEDTRMDDGSSGVSGKEKETRRTTNDDQGRGGFVATDCQSGGLSKESVAREAPSANSSHA</sequence>
<accession>A0AAV7MI41</accession>
<organism evidence="2 3">
    <name type="scientific">Pleurodeles waltl</name>
    <name type="common">Iberian ribbed newt</name>
    <dbReference type="NCBI Taxonomy" id="8319"/>
    <lineage>
        <taxon>Eukaryota</taxon>
        <taxon>Metazoa</taxon>
        <taxon>Chordata</taxon>
        <taxon>Craniata</taxon>
        <taxon>Vertebrata</taxon>
        <taxon>Euteleostomi</taxon>
        <taxon>Amphibia</taxon>
        <taxon>Batrachia</taxon>
        <taxon>Caudata</taxon>
        <taxon>Salamandroidea</taxon>
        <taxon>Salamandridae</taxon>
        <taxon>Pleurodelinae</taxon>
        <taxon>Pleurodeles</taxon>
    </lineage>
</organism>
<feature type="compositionally biased region" description="Basic and acidic residues" evidence="1">
    <location>
        <begin position="60"/>
        <end position="71"/>
    </location>
</feature>
<name>A0AAV7MI41_PLEWA</name>
<keyword evidence="3" id="KW-1185">Reference proteome</keyword>
<evidence type="ECO:0000313" key="2">
    <source>
        <dbReference type="EMBL" id="KAJ1100753.1"/>
    </source>
</evidence>